<dbReference type="HOGENOM" id="CLU_013783_5_0_1"/>
<dbReference type="AlphaFoldDB" id="K7FPF8"/>
<reference evidence="4" key="2">
    <citation type="journal article" date="2013" name="Nat. Genet.">
        <title>The draft genomes of soft-shell turtle and green sea turtle yield insights into the development and evolution of the turtle-specific body plan.</title>
        <authorList>
            <person name="Wang Z."/>
            <person name="Pascual-Anaya J."/>
            <person name="Zadissa A."/>
            <person name="Li W."/>
            <person name="Niimura Y."/>
            <person name="Huang Z."/>
            <person name="Li C."/>
            <person name="White S."/>
            <person name="Xiong Z."/>
            <person name="Fang D."/>
            <person name="Wang B."/>
            <person name="Ming Y."/>
            <person name="Chen Y."/>
            <person name="Zheng Y."/>
            <person name="Kuraku S."/>
            <person name="Pignatelli M."/>
            <person name="Herrero J."/>
            <person name="Beal K."/>
            <person name="Nozawa M."/>
            <person name="Li Q."/>
            <person name="Wang J."/>
            <person name="Zhang H."/>
            <person name="Yu L."/>
            <person name="Shigenobu S."/>
            <person name="Wang J."/>
            <person name="Liu J."/>
            <person name="Flicek P."/>
            <person name="Searle S."/>
            <person name="Wang J."/>
            <person name="Kuratani S."/>
            <person name="Yin Y."/>
            <person name="Aken B."/>
            <person name="Zhang G."/>
            <person name="Irie N."/>
        </authorList>
    </citation>
    <scope>NUCLEOTIDE SEQUENCE [LARGE SCALE GENOMIC DNA]</scope>
    <source>
        <strain evidence="4">Daiwa-1</strain>
    </source>
</reference>
<dbReference type="EMBL" id="AGCU01156866">
    <property type="status" value="NOT_ANNOTATED_CDS"/>
    <property type="molecule type" value="Genomic_DNA"/>
</dbReference>
<dbReference type="InterPro" id="IPR036852">
    <property type="entry name" value="Peptidase_S8/S53_dom_sf"/>
</dbReference>
<evidence type="ECO:0000259" key="2">
    <source>
        <dbReference type="PROSITE" id="PS51695"/>
    </source>
</evidence>
<reference evidence="3" key="4">
    <citation type="submission" date="2025-09" db="UniProtKB">
        <authorList>
            <consortium name="Ensembl"/>
        </authorList>
    </citation>
    <scope>IDENTIFICATION</scope>
</reference>
<dbReference type="Gene3D" id="3.40.50.200">
    <property type="entry name" value="Peptidase S8/S53 domain"/>
    <property type="match status" value="1"/>
</dbReference>
<comment type="caution">
    <text evidence="1">Lacks conserved residue(s) required for the propagation of feature annotation.</text>
</comment>
<dbReference type="STRING" id="13735.ENSPSIP00000009918"/>
<dbReference type="GeneTree" id="ENSGT00390000008684"/>
<dbReference type="PROSITE" id="PS51695">
    <property type="entry name" value="SEDOLISIN"/>
    <property type="match status" value="1"/>
</dbReference>
<proteinExistence type="predicted"/>
<dbReference type="EMBL" id="AGCU01156867">
    <property type="status" value="NOT_ANNOTATED_CDS"/>
    <property type="molecule type" value="Genomic_DNA"/>
</dbReference>
<reference evidence="4" key="1">
    <citation type="submission" date="2011-10" db="EMBL/GenBank/DDBJ databases">
        <authorList>
            <consortium name="Soft-shell Turtle Genome Consortium"/>
        </authorList>
    </citation>
    <scope>NUCLEOTIDE SEQUENCE [LARGE SCALE GENOMIC DNA]</scope>
    <source>
        <strain evidence="4">Daiwa-1</strain>
    </source>
</reference>
<evidence type="ECO:0000313" key="3">
    <source>
        <dbReference type="Ensembl" id="ENSPSIP00000009918.1"/>
    </source>
</evidence>
<dbReference type="SUPFAM" id="SSF52743">
    <property type="entry name" value="Subtilisin-like"/>
    <property type="match status" value="1"/>
</dbReference>
<keyword evidence="4" id="KW-1185">Reference proteome</keyword>
<evidence type="ECO:0000256" key="1">
    <source>
        <dbReference type="PROSITE-ProRule" id="PRU01032"/>
    </source>
</evidence>
<reference evidence="3" key="3">
    <citation type="submission" date="2025-08" db="UniProtKB">
        <authorList>
            <consortium name="Ensembl"/>
        </authorList>
    </citation>
    <scope>IDENTIFICATION</scope>
</reference>
<dbReference type="GO" id="GO:0004252">
    <property type="term" value="F:serine-type endopeptidase activity"/>
    <property type="evidence" value="ECO:0007669"/>
    <property type="project" value="InterPro"/>
</dbReference>
<dbReference type="Proteomes" id="UP000007267">
    <property type="component" value="Unassembled WGS sequence"/>
</dbReference>
<dbReference type="eggNOG" id="ENOG502QR6D">
    <property type="taxonomic scope" value="Eukaryota"/>
</dbReference>
<dbReference type="InterPro" id="IPR050819">
    <property type="entry name" value="Tripeptidyl-peptidase_I"/>
</dbReference>
<dbReference type="PANTHER" id="PTHR14218:SF15">
    <property type="entry name" value="TRIPEPTIDYL-PEPTIDASE 1"/>
    <property type="match status" value="1"/>
</dbReference>
<organism evidence="3 4">
    <name type="scientific">Pelodiscus sinensis</name>
    <name type="common">Chinese softshell turtle</name>
    <name type="synonym">Trionyx sinensis</name>
    <dbReference type="NCBI Taxonomy" id="13735"/>
    <lineage>
        <taxon>Eukaryota</taxon>
        <taxon>Metazoa</taxon>
        <taxon>Chordata</taxon>
        <taxon>Craniata</taxon>
        <taxon>Vertebrata</taxon>
        <taxon>Euteleostomi</taxon>
        <taxon>Archelosauria</taxon>
        <taxon>Testudinata</taxon>
        <taxon>Testudines</taxon>
        <taxon>Cryptodira</taxon>
        <taxon>Trionychia</taxon>
        <taxon>Trionychidae</taxon>
        <taxon>Pelodiscus</taxon>
    </lineage>
</organism>
<accession>K7FPF8</accession>
<name>K7FPF8_PELSI</name>
<dbReference type="Ensembl" id="ENSPSIT00000009968.1">
    <property type="protein sequence ID" value="ENSPSIP00000009918.1"/>
    <property type="gene ID" value="ENSPSIG00000009005.1"/>
</dbReference>
<dbReference type="InterPro" id="IPR030400">
    <property type="entry name" value="Sedolisin_dom"/>
</dbReference>
<dbReference type="CDD" id="cd04056">
    <property type="entry name" value="Peptidases_S53"/>
    <property type="match status" value="1"/>
</dbReference>
<dbReference type="GO" id="GO:0006508">
    <property type="term" value="P:proteolysis"/>
    <property type="evidence" value="ECO:0007669"/>
    <property type="project" value="InterPro"/>
</dbReference>
<sequence length="279" mass="29842">MGLALPPEVPHRGRHESQEPFLAWLLLLSNMSSVPWVHSVSYGDYEDSLSRAYLERVNVEFMKAAVRGLTVLFASGDEGAGCRKVAGGSHTFRPSFPASSPYVTTVGGTAFKNPFRVTWEVTDYISGGGFSSVFPMPDYQAAAVRNFLRSAPRLPPRSYYNSSGRAYPDLSALSDNYWVVTNRIPLPWVSGTSGSSLQASGGRGTLAGAVAGTCPAGQQCPCQEKGPSDALYDVTQGCHLGWLDAAVEGQGFCAGPSWDPVTGWGTPNFPQLLRALLSP</sequence>
<feature type="domain" description="Peptidase S53" evidence="2">
    <location>
        <begin position="1"/>
        <end position="279"/>
    </location>
</feature>
<dbReference type="PANTHER" id="PTHR14218">
    <property type="entry name" value="PROTEASE S8 TRIPEPTIDYL PEPTIDASE I CLN2"/>
    <property type="match status" value="1"/>
</dbReference>
<dbReference type="EMBL" id="AGCU01156869">
    <property type="status" value="NOT_ANNOTATED_CDS"/>
    <property type="molecule type" value="Genomic_DNA"/>
</dbReference>
<evidence type="ECO:0000313" key="4">
    <source>
        <dbReference type="Proteomes" id="UP000007267"/>
    </source>
</evidence>
<dbReference type="GO" id="GO:0007417">
    <property type="term" value="P:central nervous system development"/>
    <property type="evidence" value="ECO:0007669"/>
    <property type="project" value="TreeGrafter"/>
</dbReference>
<protein>
    <submittedName>
        <fullName evidence="3">Tripeptidyl peptidase 1</fullName>
    </submittedName>
</protein>
<dbReference type="EMBL" id="AGCU01156868">
    <property type="status" value="NOT_ANNOTATED_CDS"/>
    <property type="molecule type" value="Genomic_DNA"/>
</dbReference>
<dbReference type="GO" id="GO:0008240">
    <property type="term" value="F:tripeptidyl-peptidase activity"/>
    <property type="evidence" value="ECO:0007669"/>
    <property type="project" value="TreeGrafter"/>
</dbReference>